<keyword evidence="14" id="KW-1185">Reference proteome</keyword>
<organism evidence="13 14">
    <name type="scientific">Avibacterium avium</name>
    <name type="common">Pasteurella avium</name>
    <dbReference type="NCBI Taxonomy" id="751"/>
    <lineage>
        <taxon>Bacteria</taxon>
        <taxon>Pseudomonadati</taxon>
        <taxon>Pseudomonadota</taxon>
        <taxon>Gammaproteobacteria</taxon>
        <taxon>Pasteurellales</taxon>
        <taxon>Pasteurellaceae</taxon>
        <taxon>Avibacterium</taxon>
    </lineage>
</organism>
<feature type="active site" description="Charge relay system" evidence="11">
    <location>
        <position position="71"/>
    </location>
</feature>
<dbReference type="GO" id="GO:0046872">
    <property type="term" value="F:metal ion binding"/>
    <property type="evidence" value="ECO:0007669"/>
    <property type="project" value="UniProtKB-KW"/>
</dbReference>
<dbReference type="RefSeq" id="WP_115249103.1">
    <property type="nucleotide sequence ID" value="NZ_UGSP01000001.1"/>
</dbReference>
<comment type="similarity">
    <text evidence="3 10">Belongs to the PTPS family. QueD subfamily.</text>
</comment>
<evidence type="ECO:0000256" key="6">
    <source>
        <dbReference type="ARBA" id="ARBA00022785"/>
    </source>
</evidence>
<accession>A0A379AQD8</accession>
<dbReference type="NCBIfam" id="TIGR03367">
    <property type="entry name" value="queuosine_QueD"/>
    <property type="match status" value="1"/>
</dbReference>
<dbReference type="EC" id="4.-.-.-" evidence="10"/>
<dbReference type="GeneID" id="300133031"/>
<dbReference type="SUPFAM" id="SSF55620">
    <property type="entry name" value="Tetrahydrobiopterin biosynthesis enzymes-like"/>
    <property type="match status" value="1"/>
</dbReference>
<evidence type="ECO:0000256" key="12">
    <source>
        <dbReference type="PIRSR" id="PIRSR006113-2"/>
    </source>
</evidence>
<evidence type="ECO:0000256" key="7">
    <source>
        <dbReference type="ARBA" id="ARBA00022833"/>
    </source>
</evidence>
<feature type="binding site" evidence="12">
    <location>
        <position position="27"/>
    </location>
    <ligand>
        <name>Zn(2+)</name>
        <dbReference type="ChEBI" id="CHEBI:29105"/>
    </ligand>
</feature>
<dbReference type="Proteomes" id="UP000255098">
    <property type="component" value="Unassembled WGS sequence"/>
</dbReference>
<feature type="active site" description="Charge relay system" evidence="11">
    <location>
        <position position="129"/>
    </location>
</feature>
<feature type="binding site" evidence="12">
    <location>
        <position position="29"/>
    </location>
    <ligand>
        <name>Zn(2+)</name>
        <dbReference type="ChEBI" id="CHEBI:29105"/>
    </ligand>
</feature>
<keyword evidence="5 10" id="KW-0479">Metal-binding</keyword>
<dbReference type="FunFam" id="3.30.479.10:FF:000011">
    <property type="entry name" value="6-carboxy-5,6,7,8-tetrahydropterin synthase"/>
    <property type="match status" value="1"/>
</dbReference>
<dbReference type="Gene3D" id="3.30.479.10">
    <property type="entry name" value="6-pyruvoyl tetrahydropterin synthase/QueD"/>
    <property type="match status" value="1"/>
</dbReference>
<protein>
    <recommendedName>
        <fullName evidence="4 10">6-carboxy-5,6,7,8-tetrahydropterin synthase</fullName>
        <ecNumber evidence="10">4.-.-.-</ecNumber>
    </recommendedName>
</protein>
<evidence type="ECO:0000256" key="2">
    <source>
        <dbReference type="ARBA" id="ARBA00005061"/>
    </source>
</evidence>
<dbReference type="EMBL" id="UGSP01000001">
    <property type="protein sequence ID" value="SUB23800.1"/>
    <property type="molecule type" value="Genomic_DNA"/>
</dbReference>
<feature type="active site" description="Proton acceptor" evidence="11">
    <location>
        <position position="23"/>
    </location>
</feature>
<dbReference type="PIRSF" id="PIRSF006113">
    <property type="entry name" value="PTP_synth"/>
    <property type="match status" value="1"/>
</dbReference>
<evidence type="ECO:0000256" key="3">
    <source>
        <dbReference type="ARBA" id="ARBA00008900"/>
    </source>
</evidence>
<sequence>MFKVSKEFSFDMAHLLDGHDGKCQNLHGHTYKLQVEVQGELHASGAKKGMVMDFSDLKQIVKEQILTPMDHAFIYDETSERESQIARLLQDLNSKTFAMPTRTTAEEMARFIFQRLSAHLPISAIRLWETPTSFCEYRENKWRED</sequence>
<proteinExistence type="inferred from homology"/>
<evidence type="ECO:0000256" key="11">
    <source>
        <dbReference type="PIRSR" id="PIRSR006113-1"/>
    </source>
</evidence>
<evidence type="ECO:0000256" key="10">
    <source>
        <dbReference type="PIRNR" id="PIRNR006113"/>
    </source>
</evidence>
<dbReference type="PANTHER" id="PTHR12589:SF7">
    <property type="entry name" value="6-PYRUVOYL TETRAHYDROBIOPTERIN SYNTHASE"/>
    <property type="match status" value="1"/>
</dbReference>
<dbReference type="Pfam" id="PF01242">
    <property type="entry name" value="PTPS"/>
    <property type="match status" value="1"/>
</dbReference>
<dbReference type="InterPro" id="IPR007115">
    <property type="entry name" value="6-PTP_synth/QueD"/>
</dbReference>
<keyword evidence="8 10" id="KW-0456">Lyase</keyword>
<evidence type="ECO:0000256" key="8">
    <source>
        <dbReference type="ARBA" id="ARBA00023239"/>
    </source>
</evidence>
<evidence type="ECO:0000313" key="13">
    <source>
        <dbReference type="EMBL" id="SUB23800.1"/>
    </source>
</evidence>
<dbReference type="AlphaFoldDB" id="A0A379AQD8"/>
<keyword evidence="7 10" id="KW-0862">Zinc</keyword>
<evidence type="ECO:0000256" key="4">
    <source>
        <dbReference type="ARBA" id="ARBA00018141"/>
    </source>
</evidence>
<evidence type="ECO:0000313" key="14">
    <source>
        <dbReference type="Proteomes" id="UP000255098"/>
    </source>
</evidence>
<evidence type="ECO:0000256" key="1">
    <source>
        <dbReference type="ARBA" id="ARBA00002285"/>
    </source>
</evidence>
<dbReference type="GO" id="GO:0070497">
    <property type="term" value="F:6-carboxytetrahydropterin synthase activity"/>
    <property type="evidence" value="ECO:0007669"/>
    <property type="project" value="UniProtKB-EC"/>
</dbReference>
<reference evidence="13 14" key="1">
    <citation type="submission" date="2018-06" db="EMBL/GenBank/DDBJ databases">
        <authorList>
            <consortium name="Pathogen Informatics"/>
            <person name="Doyle S."/>
        </authorList>
    </citation>
    <scope>NUCLEOTIDE SEQUENCE [LARGE SCALE GENOMIC DNA]</scope>
    <source>
        <strain evidence="14">NCTC 11297</strain>
    </source>
</reference>
<keyword evidence="6 10" id="KW-0671">Queuosine biosynthesis</keyword>
<evidence type="ECO:0000256" key="5">
    <source>
        <dbReference type="ARBA" id="ARBA00022723"/>
    </source>
</evidence>
<comment type="catalytic activity">
    <reaction evidence="9 10">
        <text>7,8-dihydroneopterin 3'-triphosphate + H2O = 6-carboxy-5,6,7,8-tetrahydropterin + triphosphate + acetaldehyde + 2 H(+)</text>
        <dbReference type="Rhea" id="RHEA:27966"/>
        <dbReference type="ChEBI" id="CHEBI:15343"/>
        <dbReference type="ChEBI" id="CHEBI:15377"/>
        <dbReference type="ChEBI" id="CHEBI:15378"/>
        <dbReference type="ChEBI" id="CHEBI:18036"/>
        <dbReference type="ChEBI" id="CHEBI:58462"/>
        <dbReference type="ChEBI" id="CHEBI:61032"/>
        <dbReference type="EC" id="4.1.2.50"/>
    </reaction>
</comment>
<evidence type="ECO:0000256" key="9">
    <source>
        <dbReference type="ARBA" id="ARBA00048807"/>
    </source>
</evidence>
<comment type="function">
    <text evidence="1">Catalyzes the conversion of 7,8-dihydroneopterin triphosphate (H2NTP) to 6-carboxy-5,6,7,8-tetrahydropterin (CPH4) and acetaldehyde.</text>
</comment>
<comment type="cofactor">
    <cofactor evidence="10 12">
        <name>Zn(2+)</name>
        <dbReference type="ChEBI" id="CHEBI:29105"/>
    </cofactor>
    <text evidence="10 12">Binds 1 zinc ion per subunit.</text>
</comment>
<gene>
    <name evidence="13" type="primary">queD</name>
    <name evidence="13" type="ORF">NCTC11297_00815</name>
</gene>
<dbReference type="InterPro" id="IPR038418">
    <property type="entry name" value="6-PTP_synth/QueD_sf"/>
</dbReference>
<dbReference type="PANTHER" id="PTHR12589">
    <property type="entry name" value="PYRUVOYL TETRAHYDROBIOPTERIN SYNTHASE"/>
    <property type="match status" value="1"/>
</dbReference>
<name>A0A379AQD8_AVIAV</name>
<feature type="binding site" evidence="12">
    <location>
        <position position="14"/>
    </location>
    <ligand>
        <name>Zn(2+)</name>
        <dbReference type="ChEBI" id="CHEBI:29105"/>
    </ligand>
</feature>
<dbReference type="GO" id="GO:0008616">
    <property type="term" value="P:tRNA queuosine(34) biosynthetic process"/>
    <property type="evidence" value="ECO:0007669"/>
    <property type="project" value="UniProtKB-KW"/>
</dbReference>
<dbReference type="UniPathway" id="UPA00391"/>
<comment type="pathway">
    <text evidence="2 10">Purine metabolism; 7-cyano-7-deazaguanine biosynthesis.</text>
</comment>